<name>A0A328C4W5_9DELT</name>
<dbReference type="Pfam" id="PF16258">
    <property type="entry name" value="DUF4912"/>
    <property type="match status" value="1"/>
</dbReference>
<proteinExistence type="predicted"/>
<dbReference type="Proteomes" id="UP000249169">
    <property type="component" value="Unassembled WGS sequence"/>
</dbReference>
<evidence type="ECO:0000313" key="1">
    <source>
        <dbReference type="EMBL" id="RAL20352.1"/>
    </source>
</evidence>
<dbReference type="AlphaFoldDB" id="A0A328C4W5"/>
<dbReference type="InterPro" id="IPR032585">
    <property type="entry name" value="DUF4912"/>
</dbReference>
<reference evidence="1 2" key="1">
    <citation type="submission" date="2018-05" db="EMBL/GenBank/DDBJ databases">
        <title>Lujinxingia marina gen. nov. sp. nov., a new facultative anaerobic member of the class Deltaproteobacteria, and proposal of Lujinxingaceae fam. nov.</title>
        <authorList>
            <person name="Li C.-M."/>
        </authorList>
    </citation>
    <scope>NUCLEOTIDE SEQUENCE [LARGE SCALE GENOMIC DNA]</scope>
    <source>
        <strain evidence="1 2">B210</strain>
    </source>
</reference>
<sequence length="172" mass="19689">MGAQQQPYTTYGMSQRGETQLVLLWRDPEVGYVYWEVDPALKEELWICLSKREGSEARRLEVERWRVDEALSGRFVRIEEPGARYQAELWRGDVVGSGEPILCSEMSRAPRRAPGSGAERFVRVSWQERGLGFEPTEHRHPVRGRFAAGTGPRLSSMAFMRSEDLRGEKGDM</sequence>
<keyword evidence="2" id="KW-1185">Reference proteome</keyword>
<evidence type="ECO:0000313" key="2">
    <source>
        <dbReference type="Proteomes" id="UP000249169"/>
    </source>
</evidence>
<organism evidence="1 2">
    <name type="scientific">Lujinxingia litoralis</name>
    <dbReference type="NCBI Taxonomy" id="2211119"/>
    <lineage>
        <taxon>Bacteria</taxon>
        <taxon>Deltaproteobacteria</taxon>
        <taxon>Bradymonadales</taxon>
        <taxon>Lujinxingiaceae</taxon>
        <taxon>Lujinxingia</taxon>
    </lineage>
</organism>
<evidence type="ECO:0008006" key="3">
    <source>
        <dbReference type="Google" id="ProtNLM"/>
    </source>
</evidence>
<protein>
    <recommendedName>
        <fullName evidence="3">DUF4912 domain-containing protein</fullName>
    </recommendedName>
</protein>
<dbReference type="EMBL" id="QHKO01000011">
    <property type="protein sequence ID" value="RAL20352.1"/>
    <property type="molecule type" value="Genomic_DNA"/>
</dbReference>
<accession>A0A328C4W5</accession>
<gene>
    <name evidence="1" type="ORF">DL240_17370</name>
</gene>
<comment type="caution">
    <text evidence="1">The sequence shown here is derived from an EMBL/GenBank/DDBJ whole genome shotgun (WGS) entry which is preliminary data.</text>
</comment>